<proteinExistence type="predicted"/>
<name>A0ABQ0BFV0_9FIRM</name>
<sequence length="100" mass="11261">MAVIRIGEYVDGNTATSYEDGRKCLYDIMEVVKSENVILDFTGIDYVITAFLNPVIGDLILENGEDIMKKIDIKNANLSTIEKIKMVKDGALLKREDMEE</sequence>
<gene>
    <name evidence="2" type="ORF">K040078D81_44520</name>
</gene>
<dbReference type="Pfam" id="PF14213">
    <property type="entry name" value="DUF4325"/>
    <property type="match status" value="1"/>
</dbReference>
<dbReference type="EMBL" id="BAABYW010000001">
    <property type="protein sequence ID" value="GAA6410335.1"/>
    <property type="molecule type" value="Genomic_DNA"/>
</dbReference>
<dbReference type="InterPro" id="IPR025474">
    <property type="entry name" value="DUF4325"/>
</dbReference>
<protein>
    <recommendedName>
        <fullName evidence="1">DUF4325 domain-containing protein</fullName>
    </recommendedName>
</protein>
<organism evidence="2 3">
    <name type="scientific">Blautia hominis</name>
    <dbReference type="NCBI Taxonomy" id="2025493"/>
    <lineage>
        <taxon>Bacteria</taxon>
        <taxon>Bacillati</taxon>
        <taxon>Bacillota</taxon>
        <taxon>Clostridia</taxon>
        <taxon>Lachnospirales</taxon>
        <taxon>Lachnospiraceae</taxon>
        <taxon>Blautia</taxon>
    </lineage>
</organism>
<accession>A0ABQ0BFV0</accession>
<dbReference type="RefSeq" id="WP_118594008.1">
    <property type="nucleotide sequence ID" value="NZ_BAABYW010000001.1"/>
</dbReference>
<comment type="caution">
    <text evidence="2">The sequence shown here is derived from an EMBL/GenBank/DDBJ whole genome shotgun (WGS) entry which is preliminary data.</text>
</comment>
<keyword evidence="3" id="KW-1185">Reference proteome</keyword>
<evidence type="ECO:0000313" key="2">
    <source>
        <dbReference type="EMBL" id="GAA6410335.1"/>
    </source>
</evidence>
<evidence type="ECO:0000313" key="3">
    <source>
        <dbReference type="Proteomes" id="UP001600943"/>
    </source>
</evidence>
<dbReference type="Proteomes" id="UP001600943">
    <property type="component" value="Unassembled WGS sequence"/>
</dbReference>
<reference evidence="2 3" key="1">
    <citation type="submission" date="2024-04" db="EMBL/GenBank/DDBJ databases">
        <title>Defined microbial consortia suppress multidrug-resistant proinflammatory Enterobacteriaceae via ecological control.</title>
        <authorList>
            <person name="Furuichi M."/>
            <person name="Kawaguchi T."/>
            <person name="Pust M."/>
            <person name="Yasuma K."/>
            <person name="Plichta D."/>
            <person name="Hasegawa N."/>
            <person name="Ohya T."/>
            <person name="Bhattarai S."/>
            <person name="Sasajima S."/>
            <person name="Aoto Y."/>
            <person name="Tuganbaev T."/>
            <person name="Yaginuma M."/>
            <person name="Ueda M."/>
            <person name="Okahashi N."/>
            <person name="Amafuji K."/>
            <person name="Kiridooshi Y."/>
            <person name="Sugita K."/>
            <person name="Strazar M."/>
            <person name="Skelly A."/>
            <person name="Suda W."/>
            <person name="Hattori M."/>
            <person name="Nakamoto N."/>
            <person name="Caballero S."/>
            <person name="Norman J."/>
            <person name="Olle B."/>
            <person name="Tanoue T."/>
            <person name="Arita M."/>
            <person name="Bucci V."/>
            <person name="Atarashi K."/>
            <person name="Xavier R."/>
            <person name="Honda K."/>
        </authorList>
    </citation>
    <scope>NUCLEOTIDE SEQUENCE [LARGE SCALE GENOMIC DNA]</scope>
    <source>
        <strain evidence="3">k04-0078-D8-1</strain>
    </source>
</reference>
<evidence type="ECO:0000259" key="1">
    <source>
        <dbReference type="Pfam" id="PF14213"/>
    </source>
</evidence>
<feature type="domain" description="DUF4325" evidence="1">
    <location>
        <begin position="25"/>
        <end position="78"/>
    </location>
</feature>